<feature type="transmembrane region" description="Helical" evidence="6">
    <location>
        <begin position="298"/>
        <end position="317"/>
    </location>
</feature>
<feature type="transmembrane region" description="Helical" evidence="6">
    <location>
        <begin position="95"/>
        <end position="112"/>
    </location>
</feature>
<evidence type="ECO:0000256" key="1">
    <source>
        <dbReference type="ARBA" id="ARBA00004651"/>
    </source>
</evidence>
<evidence type="ECO:0000256" key="2">
    <source>
        <dbReference type="ARBA" id="ARBA00022475"/>
    </source>
</evidence>
<feature type="transmembrane region" description="Helical" evidence="6">
    <location>
        <begin position="243"/>
        <end position="267"/>
    </location>
</feature>
<dbReference type="InterPro" id="IPR001851">
    <property type="entry name" value="ABC_transp_permease"/>
</dbReference>
<reference evidence="7 8" key="1">
    <citation type="journal article" date="2019" name="Int. J. Syst. Evol. Microbiol.">
        <title>The Global Catalogue of Microorganisms (GCM) 10K type strain sequencing project: providing services to taxonomists for standard genome sequencing and annotation.</title>
        <authorList>
            <consortium name="The Broad Institute Genomics Platform"/>
            <consortium name="The Broad Institute Genome Sequencing Center for Infectious Disease"/>
            <person name="Wu L."/>
            <person name="Ma J."/>
        </authorList>
    </citation>
    <scope>NUCLEOTIDE SEQUENCE [LARGE SCALE GENOMIC DNA]</scope>
    <source>
        <strain evidence="7 8">JCM 14900</strain>
    </source>
</reference>
<evidence type="ECO:0000256" key="6">
    <source>
        <dbReference type="SAM" id="Phobius"/>
    </source>
</evidence>
<keyword evidence="3 6" id="KW-0812">Transmembrane</keyword>
<evidence type="ECO:0000313" key="8">
    <source>
        <dbReference type="Proteomes" id="UP001501343"/>
    </source>
</evidence>
<evidence type="ECO:0000256" key="5">
    <source>
        <dbReference type="ARBA" id="ARBA00023136"/>
    </source>
</evidence>
<dbReference type="PANTHER" id="PTHR32196">
    <property type="entry name" value="ABC TRANSPORTER PERMEASE PROTEIN YPHD-RELATED-RELATED"/>
    <property type="match status" value="1"/>
</dbReference>
<gene>
    <name evidence="7" type="ORF">GCM10009775_07900</name>
</gene>
<accession>A0ABN2PDR9</accession>
<dbReference type="Proteomes" id="UP001501343">
    <property type="component" value="Unassembled WGS sequence"/>
</dbReference>
<keyword evidence="4 6" id="KW-1133">Transmembrane helix</keyword>
<organism evidence="7 8">
    <name type="scientific">Microbacterium aoyamense</name>
    <dbReference type="NCBI Taxonomy" id="344166"/>
    <lineage>
        <taxon>Bacteria</taxon>
        <taxon>Bacillati</taxon>
        <taxon>Actinomycetota</taxon>
        <taxon>Actinomycetes</taxon>
        <taxon>Micrococcales</taxon>
        <taxon>Microbacteriaceae</taxon>
        <taxon>Microbacterium</taxon>
    </lineage>
</organism>
<dbReference type="Pfam" id="PF02653">
    <property type="entry name" value="BPD_transp_2"/>
    <property type="match status" value="1"/>
</dbReference>
<sequence length="348" mass="35964">MTSTLTTESVDQLEDDRATARPSILRRLFAGSATWVFLLNILLIGVFTWLSPQHVFFSLPNLQSQLLNGSVALLLALAMATLLSAGMFDLSLGSNLVLSSVVGAITMKSVAATSPNDATIAILLGLLASVLTGIAYGIVNGVLIGYLRVNSLIATLGTLSIGLGFALLLTGGADIAGLPSQLQTGFGLARLFGLIPLPALVAIGVAIVLWAMFRFTTFGINTLALGSSRLAVERAGLKVRRQIVGLTSFAGMLAGLSGFISLSQYAATTTQGHANDALAAVTAAVIGGTALTGGRISVIGTVWGTALAGILLGGLVTIGVLPFWQYVAVGSILIIAVVLDQFRRRQRS</sequence>
<feature type="transmembrane region" description="Helical" evidence="6">
    <location>
        <begin position="118"/>
        <end position="139"/>
    </location>
</feature>
<comment type="caution">
    <text evidence="7">The sequence shown here is derived from an EMBL/GenBank/DDBJ whole genome shotgun (WGS) entry which is preliminary data.</text>
</comment>
<keyword evidence="2" id="KW-1003">Cell membrane</keyword>
<dbReference type="EMBL" id="BAAAOF010000002">
    <property type="protein sequence ID" value="GAA1917811.1"/>
    <property type="molecule type" value="Genomic_DNA"/>
</dbReference>
<feature type="transmembrane region" description="Helical" evidence="6">
    <location>
        <begin position="191"/>
        <end position="213"/>
    </location>
</feature>
<feature type="transmembrane region" description="Helical" evidence="6">
    <location>
        <begin position="273"/>
        <end position="291"/>
    </location>
</feature>
<evidence type="ECO:0000256" key="4">
    <source>
        <dbReference type="ARBA" id="ARBA00022989"/>
    </source>
</evidence>
<dbReference type="CDD" id="cd06579">
    <property type="entry name" value="TM_PBP1_transp_AraH_like"/>
    <property type="match status" value="1"/>
</dbReference>
<proteinExistence type="predicted"/>
<keyword evidence="8" id="KW-1185">Reference proteome</keyword>
<feature type="transmembrane region" description="Helical" evidence="6">
    <location>
        <begin position="151"/>
        <end position="171"/>
    </location>
</feature>
<protein>
    <submittedName>
        <fullName evidence="7">ABC transporter permease</fullName>
    </submittedName>
</protein>
<evidence type="ECO:0000256" key="3">
    <source>
        <dbReference type="ARBA" id="ARBA00022692"/>
    </source>
</evidence>
<dbReference type="PANTHER" id="PTHR32196:SF72">
    <property type="entry name" value="RIBOSE IMPORT PERMEASE PROTEIN RBSC"/>
    <property type="match status" value="1"/>
</dbReference>
<evidence type="ECO:0000313" key="7">
    <source>
        <dbReference type="EMBL" id="GAA1917811.1"/>
    </source>
</evidence>
<feature type="transmembrane region" description="Helical" evidence="6">
    <location>
        <begin position="28"/>
        <end position="50"/>
    </location>
</feature>
<feature type="transmembrane region" description="Helical" evidence="6">
    <location>
        <begin position="323"/>
        <end position="342"/>
    </location>
</feature>
<feature type="transmembrane region" description="Helical" evidence="6">
    <location>
        <begin position="70"/>
        <end position="88"/>
    </location>
</feature>
<name>A0ABN2PDR9_9MICO</name>
<dbReference type="RefSeq" id="WP_248145661.1">
    <property type="nucleotide sequence ID" value="NZ_BAAAOF010000002.1"/>
</dbReference>
<keyword evidence="5 6" id="KW-0472">Membrane</keyword>
<comment type="subcellular location">
    <subcellularLocation>
        <location evidence="1">Cell membrane</location>
        <topology evidence="1">Multi-pass membrane protein</topology>
    </subcellularLocation>
</comment>